<dbReference type="AlphaFoldDB" id="A0A840ECP1"/>
<comment type="caution">
    <text evidence="4">The sequence shown here is derived from an EMBL/GenBank/DDBJ whole genome shotgun (WGS) entry which is preliminary data.</text>
</comment>
<dbReference type="EMBL" id="JANTZM010000004">
    <property type="protein sequence ID" value="MCS4157024.1"/>
    <property type="molecule type" value="Genomic_DNA"/>
</dbReference>
<dbReference type="InterPro" id="IPR006015">
    <property type="entry name" value="Universal_stress_UspA"/>
</dbReference>
<name>A0A840ECP1_9BACT</name>
<dbReference type="CDD" id="cd00293">
    <property type="entry name" value="USP-like"/>
    <property type="match status" value="2"/>
</dbReference>
<feature type="domain" description="UspA" evidence="2">
    <location>
        <begin position="1"/>
        <end position="145"/>
    </location>
</feature>
<sequence length="309" mass="32703">MPHRILVPTDFSPSAEAALAHAGALADRFGAPLHLLHVVHQTNTDLYGLGTAEAHTDRLREEAEASARAQLAELAPERAAQEVHTAVAQDPDGSVVGAIEEYVLDSEIDLVVMGTHGRRGLGRLMLGSVANRLVRRGVAPVLTVRRGDDGATPPVAYDNVLAPIDFSDHSKTALRRSKEVASRYGARQQLLFVAETRVQPTFSDTGIPGVSVVEMDPEIVANAEEALDELNASVGGPGVPTTCHVEEGDVAQTIVDVADAREADLIVMATRGLTGIDRFVLGSNTERVLRTAPCPVLTVPASVDGDPND</sequence>
<dbReference type="PANTHER" id="PTHR46268:SF6">
    <property type="entry name" value="UNIVERSAL STRESS PROTEIN UP12"/>
    <property type="match status" value="1"/>
</dbReference>
<feature type="domain" description="UspA" evidence="2">
    <location>
        <begin position="157"/>
        <end position="300"/>
    </location>
</feature>
<dbReference type="Pfam" id="PF00582">
    <property type="entry name" value="Usp"/>
    <property type="match status" value="2"/>
</dbReference>
<protein>
    <submittedName>
        <fullName evidence="4">Nucleotide-binding universal stress UspA family protein</fullName>
    </submittedName>
</protein>
<dbReference type="PANTHER" id="PTHR46268">
    <property type="entry name" value="STRESS RESPONSE PROTEIN NHAX"/>
    <property type="match status" value="1"/>
</dbReference>
<dbReference type="Proteomes" id="UP001155110">
    <property type="component" value="Unassembled WGS sequence"/>
</dbReference>
<evidence type="ECO:0000313" key="7">
    <source>
        <dbReference type="Proteomes" id="UP001155034"/>
    </source>
</evidence>
<evidence type="ECO:0000256" key="1">
    <source>
        <dbReference type="ARBA" id="ARBA00008791"/>
    </source>
</evidence>
<evidence type="ECO:0000313" key="6">
    <source>
        <dbReference type="EMBL" id="MCS4157024.1"/>
    </source>
</evidence>
<dbReference type="EMBL" id="JANUAE010000002">
    <property type="protein sequence ID" value="MCS3709286.1"/>
    <property type="molecule type" value="Genomic_DNA"/>
</dbReference>
<dbReference type="Proteomes" id="UP001155057">
    <property type="component" value="Unassembled WGS sequence"/>
</dbReference>
<dbReference type="SUPFAM" id="SSF52402">
    <property type="entry name" value="Adenine nucleotide alpha hydrolases-like"/>
    <property type="match status" value="2"/>
</dbReference>
<dbReference type="RefSeq" id="WP_011404480.1">
    <property type="nucleotide sequence ID" value="NZ_CALTRY010000008.1"/>
</dbReference>
<evidence type="ECO:0000313" key="5">
    <source>
        <dbReference type="EMBL" id="MCS4121354.1"/>
    </source>
</evidence>
<proteinExistence type="inferred from homology"/>
<evidence type="ECO:0000259" key="2">
    <source>
        <dbReference type="Pfam" id="PF00582"/>
    </source>
</evidence>
<reference evidence="4" key="1">
    <citation type="submission" date="2022-08" db="EMBL/GenBank/DDBJ databases">
        <title>Genomic Encyclopedia of Type Strains, Phase V (KMG-V): Genome sequencing to study the core and pangenomes of soil and plant-associated prokaryotes.</title>
        <authorList>
            <person name="Whitman W."/>
        </authorList>
    </citation>
    <scope>NUCLEOTIDE SEQUENCE</scope>
    <source>
        <strain evidence="4">SP2016B</strain>
        <strain evidence="6">SP3002</strain>
        <strain evidence="5">SP3026</strain>
        <strain evidence="3">SP3049</strain>
    </source>
</reference>
<dbReference type="InterPro" id="IPR014729">
    <property type="entry name" value="Rossmann-like_a/b/a_fold"/>
</dbReference>
<evidence type="ECO:0000313" key="3">
    <source>
        <dbReference type="EMBL" id="MCS3709286.1"/>
    </source>
</evidence>
<evidence type="ECO:0000313" key="4">
    <source>
        <dbReference type="EMBL" id="MCS3865660.1"/>
    </source>
</evidence>
<accession>A0A840ECP1</accession>
<organism evidence="4 7">
    <name type="scientific">Salinibacter ruber</name>
    <dbReference type="NCBI Taxonomy" id="146919"/>
    <lineage>
        <taxon>Bacteria</taxon>
        <taxon>Pseudomonadati</taxon>
        <taxon>Rhodothermota</taxon>
        <taxon>Rhodothermia</taxon>
        <taxon>Rhodothermales</taxon>
        <taxon>Salinibacteraceae</taxon>
        <taxon>Salinibacter</taxon>
    </lineage>
</organism>
<comment type="similarity">
    <text evidence="1">Belongs to the universal stress protein A family.</text>
</comment>
<gene>
    <name evidence="5" type="ORF">GGP45_001696</name>
    <name evidence="3" type="ORF">GGP61_000881</name>
    <name evidence="4" type="ORF">GGP82_002218</name>
    <name evidence="6" type="ORF">GGP99_000978</name>
</gene>
<dbReference type="Gene3D" id="3.40.50.620">
    <property type="entry name" value="HUPs"/>
    <property type="match status" value="2"/>
</dbReference>
<dbReference type="PRINTS" id="PR01438">
    <property type="entry name" value="UNVRSLSTRESS"/>
</dbReference>
<dbReference type="GeneID" id="83728664"/>
<dbReference type="EMBL" id="JANUBL010000002">
    <property type="protein sequence ID" value="MCS4121354.1"/>
    <property type="molecule type" value="Genomic_DNA"/>
</dbReference>
<dbReference type="Proteomes" id="UP001155144">
    <property type="component" value="Unassembled WGS sequence"/>
</dbReference>
<dbReference type="EMBL" id="JANTYZ010000005">
    <property type="protein sequence ID" value="MCS3865660.1"/>
    <property type="molecule type" value="Genomic_DNA"/>
</dbReference>
<dbReference type="InterPro" id="IPR006016">
    <property type="entry name" value="UspA"/>
</dbReference>
<dbReference type="Proteomes" id="UP001155034">
    <property type="component" value="Unassembled WGS sequence"/>
</dbReference>